<evidence type="ECO:0000313" key="2">
    <source>
        <dbReference type="Proteomes" id="UP000736335"/>
    </source>
</evidence>
<organism evidence="1 2">
    <name type="scientific">Thelephora terrestris</name>
    <dbReference type="NCBI Taxonomy" id="56493"/>
    <lineage>
        <taxon>Eukaryota</taxon>
        <taxon>Fungi</taxon>
        <taxon>Dikarya</taxon>
        <taxon>Basidiomycota</taxon>
        <taxon>Agaricomycotina</taxon>
        <taxon>Agaricomycetes</taxon>
        <taxon>Thelephorales</taxon>
        <taxon>Thelephoraceae</taxon>
        <taxon>Thelephora</taxon>
    </lineage>
</organism>
<accession>A0A9P6HMK4</accession>
<dbReference type="Proteomes" id="UP000736335">
    <property type="component" value="Unassembled WGS sequence"/>
</dbReference>
<proteinExistence type="predicted"/>
<keyword evidence="2" id="KW-1185">Reference proteome</keyword>
<reference evidence="1" key="2">
    <citation type="submission" date="2020-11" db="EMBL/GenBank/DDBJ databases">
        <authorList>
            <consortium name="DOE Joint Genome Institute"/>
            <person name="Kuo A."/>
            <person name="Miyauchi S."/>
            <person name="Kiss E."/>
            <person name="Drula E."/>
            <person name="Kohler A."/>
            <person name="Sanchez-Garcia M."/>
            <person name="Andreopoulos B."/>
            <person name="Barry K.W."/>
            <person name="Bonito G."/>
            <person name="Buee M."/>
            <person name="Carver A."/>
            <person name="Chen C."/>
            <person name="Cichocki N."/>
            <person name="Clum A."/>
            <person name="Culley D."/>
            <person name="Crous P.W."/>
            <person name="Fauchery L."/>
            <person name="Girlanda M."/>
            <person name="Hayes R."/>
            <person name="Keri Z."/>
            <person name="Labutti K."/>
            <person name="Lipzen A."/>
            <person name="Lombard V."/>
            <person name="Magnuson J."/>
            <person name="Maillard F."/>
            <person name="Morin E."/>
            <person name="Murat C."/>
            <person name="Nolan M."/>
            <person name="Ohm R."/>
            <person name="Pangilinan J."/>
            <person name="Pereira M."/>
            <person name="Perotto S."/>
            <person name="Peter M."/>
            <person name="Riley R."/>
            <person name="Sitrit Y."/>
            <person name="Stielow B."/>
            <person name="Szollosi G."/>
            <person name="Zifcakova L."/>
            <person name="Stursova M."/>
            <person name="Spatafora J.W."/>
            <person name="Tedersoo L."/>
            <person name="Vaario L.-M."/>
            <person name="Yamada A."/>
            <person name="Yan M."/>
            <person name="Wang P."/>
            <person name="Xu J."/>
            <person name="Bruns T."/>
            <person name="Baldrian P."/>
            <person name="Vilgalys R."/>
            <person name="Henrissat B."/>
            <person name="Grigoriev I.V."/>
            <person name="Hibbett D."/>
            <person name="Nagy L.G."/>
            <person name="Martin F.M."/>
        </authorList>
    </citation>
    <scope>NUCLEOTIDE SEQUENCE</scope>
    <source>
        <strain evidence="1">UH-Tt-Lm1</strain>
    </source>
</reference>
<gene>
    <name evidence="1" type="ORF">BJ322DRAFT_1037253</name>
</gene>
<name>A0A9P6HMK4_9AGAM</name>
<dbReference type="EMBL" id="WIUZ02000002">
    <property type="protein sequence ID" value="KAF9790589.1"/>
    <property type="molecule type" value="Genomic_DNA"/>
</dbReference>
<reference evidence="1" key="1">
    <citation type="journal article" date="2020" name="Nat. Commun.">
        <title>Large-scale genome sequencing of mycorrhizal fungi provides insights into the early evolution of symbiotic traits.</title>
        <authorList>
            <person name="Miyauchi S."/>
            <person name="Kiss E."/>
            <person name="Kuo A."/>
            <person name="Drula E."/>
            <person name="Kohler A."/>
            <person name="Sanchez-Garcia M."/>
            <person name="Morin E."/>
            <person name="Andreopoulos B."/>
            <person name="Barry K.W."/>
            <person name="Bonito G."/>
            <person name="Buee M."/>
            <person name="Carver A."/>
            <person name="Chen C."/>
            <person name="Cichocki N."/>
            <person name="Clum A."/>
            <person name="Culley D."/>
            <person name="Crous P.W."/>
            <person name="Fauchery L."/>
            <person name="Girlanda M."/>
            <person name="Hayes R.D."/>
            <person name="Keri Z."/>
            <person name="LaButti K."/>
            <person name="Lipzen A."/>
            <person name="Lombard V."/>
            <person name="Magnuson J."/>
            <person name="Maillard F."/>
            <person name="Murat C."/>
            <person name="Nolan M."/>
            <person name="Ohm R.A."/>
            <person name="Pangilinan J."/>
            <person name="Pereira M.F."/>
            <person name="Perotto S."/>
            <person name="Peter M."/>
            <person name="Pfister S."/>
            <person name="Riley R."/>
            <person name="Sitrit Y."/>
            <person name="Stielow J.B."/>
            <person name="Szollosi G."/>
            <person name="Zifcakova L."/>
            <person name="Stursova M."/>
            <person name="Spatafora J.W."/>
            <person name="Tedersoo L."/>
            <person name="Vaario L.M."/>
            <person name="Yamada A."/>
            <person name="Yan M."/>
            <person name="Wang P."/>
            <person name="Xu J."/>
            <person name="Bruns T."/>
            <person name="Baldrian P."/>
            <person name="Vilgalys R."/>
            <person name="Dunand C."/>
            <person name="Henrissat B."/>
            <person name="Grigoriev I.V."/>
            <person name="Hibbett D."/>
            <person name="Nagy L.G."/>
            <person name="Martin F.M."/>
        </authorList>
    </citation>
    <scope>NUCLEOTIDE SEQUENCE</scope>
    <source>
        <strain evidence="1">UH-Tt-Lm1</strain>
    </source>
</reference>
<comment type="caution">
    <text evidence="1">The sequence shown here is derived from an EMBL/GenBank/DDBJ whole genome shotgun (WGS) entry which is preliminary data.</text>
</comment>
<protein>
    <submittedName>
        <fullName evidence="1">Uncharacterized protein</fullName>
    </submittedName>
</protein>
<sequence>MSTNPPQPKGRDRIVSMLNALIQLVDIAKNACAIPPAQVAFGSVSVLLTMIRDSLANRQDYVKLGSSCANVCKVLDRGLDGKRLDELSISVLEAIQQLTTTVHQQTI</sequence>
<dbReference type="OrthoDB" id="2683808at2759"/>
<dbReference type="AlphaFoldDB" id="A0A9P6HMK4"/>
<evidence type="ECO:0000313" key="1">
    <source>
        <dbReference type="EMBL" id="KAF9790589.1"/>
    </source>
</evidence>